<sequence>MARNMNRLHVLILLWFLFAVPFLTDTTDDSQYYLLMEDQDFMNATNCTYDGCSSDTNLTQLYNEIFPDITEWVMIAVHSIIFITGLVGNSLVCLAVCRNHSMRTVTNYFIVNLAVADLLVILMCLPPTVLWDVTETWFLGLKLCKIIPYLQTVSVSVSVLTLTCISIDRWYAICYPLKFRSTTRWAKTVIFVIWTVSFLFDIPDIIFLHTIPPSSEVNTIIYTQCDSTLSHKNQATFWAIKFTFLYIGPLIFMTVAYWQIVHVLWRNNIPGHNLSSEVCQMGEIPSTGVGNPEGQLRSRRKAAKMLITIVLIFAICYFPVHVCSILKYAVLLPGGEWSVKASLSIHGLCYINSAVNPLIYNFMSGKFRQEFHRTFRECTAANNTNDRRAIHRLSSYAYTTGNGCRSALQCYRDPFLPSIKRPPCPKKSVGVTMETNLGGSNDRTATNSASREVDNA</sequence>
<comment type="similarity">
    <text evidence="2 9">Belongs to the G-protein coupled receptor 1 family.</text>
</comment>
<dbReference type="Pfam" id="PF00001">
    <property type="entry name" value="7tm_1"/>
    <property type="match status" value="1"/>
</dbReference>
<dbReference type="PRINTS" id="PR01012">
    <property type="entry name" value="NRPEPTIDEYR"/>
</dbReference>
<name>A0AAD9R9L7_9HYME</name>
<feature type="domain" description="G-protein coupled receptors family 1 profile" evidence="13">
    <location>
        <begin position="88"/>
        <end position="360"/>
    </location>
</feature>
<feature type="transmembrane region" description="Helical" evidence="11">
    <location>
        <begin position="343"/>
        <end position="363"/>
    </location>
</feature>
<evidence type="ECO:0000313" key="15">
    <source>
        <dbReference type="Proteomes" id="UP001258017"/>
    </source>
</evidence>
<dbReference type="SUPFAM" id="SSF81321">
    <property type="entry name" value="Family A G protein-coupled receptor-like"/>
    <property type="match status" value="1"/>
</dbReference>
<reference evidence="14" key="2">
    <citation type="journal article" date="2023" name="Commun. Biol.">
        <title>Intrasexual cuticular hydrocarbon dimorphism in a wasp sheds light on hydrocarbon biosynthesis genes in Hymenoptera.</title>
        <authorList>
            <person name="Moris V.C."/>
            <person name="Podsiadlowski L."/>
            <person name="Martin S."/>
            <person name="Oeyen J.P."/>
            <person name="Donath A."/>
            <person name="Petersen M."/>
            <person name="Wilbrandt J."/>
            <person name="Misof B."/>
            <person name="Liedtke D."/>
            <person name="Thamm M."/>
            <person name="Scheiner R."/>
            <person name="Schmitt T."/>
            <person name="Niehuis O."/>
        </authorList>
    </citation>
    <scope>NUCLEOTIDE SEQUENCE</scope>
    <source>
        <strain evidence="14">GBR_01_08_01A</strain>
    </source>
</reference>
<evidence type="ECO:0000313" key="14">
    <source>
        <dbReference type="EMBL" id="KAK2575737.1"/>
    </source>
</evidence>
<comment type="caution">
    <text evidence="14">The sequence shown here is derived from an EMBL/GenBank/DDBJ whole genome shotgun (WGS) entry which is preliminary data.</text>
</comment>
<protein>
    <recommendedName>
        <fullName evidence="13">G-protein coupled receptors family 1 profile domain-containing protein</fullName>
    </recommendedName>
</protein>
<feature type="signal peptide" evidence="12">
    <location>
        <begin position="1"/>
        <end position="26"/>
    </location>
</feature>
<evidence type="ECO:0000256" key="7">
    <source>
        <dbReference type="ARBA" id="ARBA00023170"/>
    </source>
</evidence>
<dbReference type="PROSITE" id="PS00237">
    <property type="entry name" value="G_PROTEIN_RECEP_F1_1"/>
    <property type="match status" value="1"/>
</dbReference>
<evidence type="ECO:0000256" key="8">
    <source>
        <dbReference type="ARBA" id="ARBA00023224"/>
    </source>
</evidence>
<keyword evidence="6 11" id="KW-0472">Membrane</keyword>
<proteinExistence type="inferred from homology"/>
<dbReference type="PROSITE" id="PS50262">
    <property type="entry name" value="G_PROTEIN_RECEP_F1_2"/>
    <property type="match status" value="1"/>
</dbReference>
<keyword evidence="4 11" id="KW-1133">Transmembrane helix</keyword>
<comment type="subcellular location">
    <subcellularLocation>
        <location evidence="1">Membrane</location>
        <topology evidence="1">Multi-pass membrane protein</topology>
    </subcellularLocation>
</comment>
<dbReference type="Gene3D" id="1.20.1070.10">
    <property type="entry name" value="Rhodopsin 7-helix transmembrane proteins"/>
    <property type="match status" value="1"/>
</dbReference>
<feature type="transmembrane region" description="Helical" evidence="11">
    <location>
        <begin position="188"/>
        <end position="208"/>
    </location>
</feature>
<dbReference type="PRINTS" id="PR00237">
    <property type="entry name" value="GPCRRHODOPSN"/>
</dbReference>
<evidence type="ECO:0000256" key="1">
    <source>
        <dbReference type="ARBA" id="ARBA00004141"/>
    </source>
</evidence>
<dbReference type="PANTHER" id="PTHR45695:SF15">
    <property type="entry name" value="OPSIN RH2"/>
    <property type="match status" value="1"/>
</dbReference>
<evidence type="ECO:0000256" key="2">
    <source>
        <dbReference type="ARBA" id="ARBA00010663"/>
    </source>
</evidence>
<dbReference type="SMART" id="SM01381">
    <property type="entry name" value="7TM_GPCR_Srsx"/>
    <property type="match status" value="1"/>
</dbReference>
<feature type="compositionally biased region" description="Polar residues" evidence="10">
    <location>
        <begin position="433"/>
        <end position="450"/>
    </location>
</feature>
<feature type="transmembrane region" description="Helical" evidence="11">
    <location>
        <begin position="237"/>
        <end position="258"/>
    </location>
</feature>
<evidence type="ECO:0000256" key="9">
    <source>
        <dbReference type="RuleBase" id="RU000688"/>
    </source>
</evidence>
<keyword evidence="12" id="KW-0732">Signal</keyword>
<evidence type="ECO:0000256" key="11">
    <source>
        <dbReference type="SAM" id="Phobius"/>
    </source>
</evidence>
<gene>
    <name evidence="14" type="ORF">KPH14_012123</name>
</gene>
<keyword evidence="3 9" id="KW-0812">Transmembrane</keyword>
<dbReference type="AlphaFoldDB" id="A0AAD9R9L7"/>
<feature type="region of interest" description="Disordered" evidence="10">
    <location>
        <begin position="432"/>
        <end position="456"/>
    </location>
</feature>
<reference evidence="14" key="1">
    <citation type="submission" date="2021-08" db="EMBL/GenBank/DDBJ databases">
        <authorList>
            <person name="Misof B."/>
            <person name="Oliver O."/>
            <person name="Podsiadlowski L."/>
            <person name="Donath A."/>
            <person name="Peters R."/>
            <person name="Mayer C."/>
            <person name="Rust J."/>
            <person name="Gunkel S."/>
            <person name="Lesny P."/>
            <person name="Martin S."/>
            <person name="Oeyen J.P."/>
            <person name="Petersen M."/>
            <person name="Panagiotis P."/>
            <person name="Wilbrandt J."/>
            <person name="Tanja T."/>
        </authorList>
    </citation>
    <scope>NUCLEOTIDE SEQUENCE</scope>
    <source>
        <strain evidence="14">GBR_01_08_01A</strain>
        <tissue evidence="14">Thorax + abdomen</tissue>
    </source>
</reference>
<feature type="transmembrane region" description="Helical" evidence="11">
    <location>
        <begin position="305"/>
        <end position="331"/>
    </location>
</feature>
<accession>A0AAD9R9L7</accession>
<evidence type="ECO:0000256" key="3">
    <source>
        <dbReference type="ARBA" id="ARBA00022692"/>
    </source>
</evidence>
<evidence type="ECO:0000256" key="4">
    <source>
        <dbReference type="ARBA" id="ARBA00022989"/>
    </source>
</evidence>
<evidence type="ECO:0000259" key="13">
    <source>
        <dbReference type="PROSITE" id="PS50262"/>
    </source>
</evidence>
<dbReference type="Proteomes" id="UP001258017">
    <property type="component" value="Unassembled WGS sequence"/>
</dbReference>
<dbReference type="PANTHER" id="PTHR45695">
    <property type="entry name" value="LEUCOKININ RECEPTOR-RELATED"/>
    <property type="match status" value="1"/>
</dbReference>
<organism evidence="14 15">
    <name type="scientific">Odynerus spinipes</name>
    <dbReference type="NCBI Taxonomy" id="1348599"/>
    <lineage>
        <taxon>Eukaryota</taxon>
        <taxon>Metazoa</taxon>
        <taxon>Ecdysozoa</taxon>
        <taxon>Arthropoda</taxon>
        <taxon>Hexapoda</taxon>
        <taxon>Insecta</taxon>
        <taxon>Pterygota</taxon>
        <taxon>Neoptera</taxon>
        <taxon>Endopterygota</taxon>
        <taxon>Hymenoptera</taxon>
        <taxon>Apocrita</taxon>
        <taxon>Aculeata</taxon>
        <taxon>Vespoidea</taxon>
        <taxon>Vespidae</taxon>
        <taxon>Eumeninae</taxon>
        <taxon>Odynerus</taxon>
    </lineage>
</organism>
<keyword evidence="15" id="KW-1185">Reference proteome</keyword>
<feature type="transmembrane region" description="Helical" evidence="11">
    <location>
        <begin position="149"/>
        <end position="167"/>
    </location>
</feature>
<evidence type="ECO:0000256" key="12">
    <source>
        <dbReference type="SAM" id="SignalP"/>
    </source>
</evidence>
<feature type="transmembrane region" description="Helical" evidence="11">
    <location>
        <begin position="72"/>
        <end position="97"/>
    </location>
</feature>
<dbReference type="GO" id="GO:0005886">
    <property type="term" value="C:plasma membrane"/>
    <property type="evidence" value="ECO:0007669"/>
    <property type="project" value="TreeGrafter"/>
</dbReference>
<dbReference type="FunFam" id="1.20.1070.10:FF:000291">
    <property type="entry name" value="Predicted protein"/>
    <property type="match status" value="1"/>
</dbReference>
<keyword evidence="5 9" id="KW-0297">G-protein coupled receptor</keyword>
<feature type="chain" id="PRO_5042012515" description="G-protein coupled receptors family 1 profile domain-containing protein" evidence="12">
    <location>
        <begin position="27"/>
        <end position="456"/>
    </location>
</feature>
<dbReference type="EMBL" id="JAIFRP010004410">
    <property type="protein sequence ID" value="KAK2575737.1"/>
    <property type="molecule type" value="Genomic_DNA"/>
</dbReference>
<dbReference type="InterPro" id="IPR017452">
    <property type="entry name" value="GPCR_Rhodpsn_7TM"/>
</dbReference>
<evidence type="ECO:0000256" key="5">
    <source>
        <dbReference type="ARBA" id="ARBA00023040"/>
    </source>
</evidence>
<evidence type="ECO:0000256" key="10">
    <source>
        <dbReference type="SAM" id="MobiDB-lite"/>
    </source>
</evidence>
<keyword evidence="7 9" id="KW-0675">Receptor</keyword>
<keyword evidence="8 9" id="KW-0807">Transducer</keyword>
<feature type="transmembrane region" description="Helical" evidence="11">
    <location>
        <begin position="109"/>
        <end position="129"/>
    </location>
</feature>
<dbReference type="InterPro" id="IPR000611">
    <property type="entry name" value="NPY_rcpt"/>
</dbReference>
<dbReference type="InterPro" id="IPR000276">
    <property type="entry name" value="GPCR_Rhodpsn"/>
</dbReference>
<evidence type="ECO:0000256" key="6">
    <source>
        <dbReference type="ARBA" id="ARBA00023136"/>
    </source>
</evidence>
<dbReference type="GO" id="GO:0004983">
    <property type="term" value="F:neuropeptide Y receptor activity"/>
    <property type="evidence" value="ECO:0007669"/>
    <property type="project" value="InterPro"/>
</dbReference>